<evidence type="ECO:0000313" key="3">
    <source>
        <dbReference type="RefSeq" id="XP_018518193.1"/>
    </source>
</evidence>
<organism evidence="2 3">
    <name type="scientific">Lates calcarifer</name>
    <name type="common">Barramundi</name>
    <name type="synonym">Holocentrus calcarifer</name>
    <dbReference type="NCBI Taxonomy" id="8187"/>
    <lineage>
        <taxon>Eukaryota</taxon>
        <taxon>Metazoa</taxon>
        <taxon>Chordata</taxon>
        <taxon>Craniata</taxon>
        <taxon>Vertebrata</taxon>
        <taxon>Euteleostomi</taxon>
        <taxon>Actinopterygii</taxon>
        <taxon>Neopterygii</taxon>
        <taxon>Teleostei</taxon>
        <taxon>Neoteleostei</taxon>
        <taxon>Acanthomorphata</taxon>
        <taxon>Carangaria</taxon>
        <taxon>Carangaria incertae sedis</taxon>
        <taxon>Centropomidae</taxon>
        <taxon>Lates</taxon>
    </lineage>
</organism>
<protein>
    <submittedName>
        <fullName evidence="3">Uncharacterized protein LOC108874211</fullName>
    </submittedName>
</protein>
<name>A0AAJ7PCZ4_LATCA</name>
<gene>
    <name evidence="3" type="primary">LOC108874211</name>
</gene>
<dbReference type="RefSeq" id="XP_018518193.1">
    <property type="nucleotide sequence ID" value="XM_018662677.2"/>
</dbReference>
<evidence type="ECO:0000256" key="1">
    <source>
        <dbReference type="SAM" id="MobiDB-lite"/>
    </source>
</evidence>
<feature type="region of interest" description="Disordered" evidence="1">
    <location>
        <begin position="1"/>
        <end position="20"/>
    </location>
</feature>
<dbReference type="Proteomes" id="UP000694890">
    <property type="component" value="Unplaced"/>
</dbReference>
<accession>A0AAJ7PCZ4</accession>
<sequence length="298" mass="32662">MCKPAGGQDLTRSSVCQRSSGPQEDLMDLVQLFTLSVCCWTAAARSYWSNKPRIIIGSPEIMDGESVEVSCTVPIDYTGGDCRLFRGDSDVPFRVMTAFSYVCVFNLSSQVLLGNKPVGSKILLRCDYALQSYVSVSSDECGVIVSGSSPSPRLSVSRHFLSPDDSVEVTCFPPTASVSSCHFYRDEVHVAQGSCSRNLTGRQLAVWEQPVLLLRVNLTCRYDPHRELYIHSEPSNLHLLFVVDVSGVTSSVDCKVSVSDDQLETLSSSWTSGGDEPRVKVQLTNSSLTLNQTCNYTQ</sequence>
<reference evidence="3" key="1">
    <citation type="submission" date="2025-08" db="UniProtKB">
        <authorList>
            <consortium name="RefSeq"/>
        </authorList>
    </citation>
    <scope>IDENTIFICATION</scope>
    <source>
        <tissue evidence="3">Brain</tissue>
    </source>
</reference>
<proteinExistence type="predicted"/>
<evidence type="ECO:0000313" key="2">
    <source>
        <dbReference type="Proteomes" id="UP000694890"/>
    </source>
</evidence>
<dbReference type="GeneID" id="108874211"/>
<dbReference type="AlphaFoldDB" id="A0AAJ7PCZ4"/>
<feature type="compositionally biased region" description="Polar residues" evidence="1">
    <location>
        <begin position="10"/>
        <end position="20"/>
    </location>
</feature>
<dbReference type="KEGG" id="lcf:108874211"/>